<feature type="compositionally biased region" description="Basic and acidic residues" evidence="1">
    <location>
        <begin position="107"/>
        <end position="120"/>
    </location>
</feature>
<protein>
    <submittedName>
        <fullName evidence="2">Uncharacterized protein</fullName>
    </submittedName>
</protein>
<comment type="caution">
    <text evidence="2">The sequence shown here is derived from an EMBL/GenBank/DDBJ whole genome shotgun (WGS) entry which is preliminary data.</text>
</comment>
<dbReference type="Proteomes" id="UP001066276">
    <property type="component" value="Chromosome 5"/>
</dbReference>
<reference evidence="2" key="1">
    <citation type="journal article" date="2022" name="bioRxiv">
        <title>Sequencing and chromosome-scale assembly of the giantPleurodeles waltlgenome.</title>
        <authorList>
            <person name="Brown T."/>
            <person name="Elewa A."/>
            <person name="Iarovenko S."/>
            <person name="Subramanian E."/>
            <person name="Araus A.J."/>
            <person name="Petzold A."/>
            <person name="Susuki M."/>
            <person name="Suzuki K.-i.T."/>
            <person name="Hayashi T."/>
            <person name="Toyoda A."/>
            <person name="Oliveira C."/>
            <person name="Osipova E."/>
            <person name="Leigh N.D."/>
            <person name="Simon A."/>
            <person name="Yun M.H."/>
        </authorList>
    </citation>
    <scope>NUCLEOTIDE SEQUENCE</scope>
    <source>
        <strain evidence="2">20211129_DDA</strain>
        <tissue evidence="2">Liver</tissue>
    </source>
</reference>
<name>A0AAV7RCR6_PLEWA</name>
<dbReference type="EMBL" id="JANPWB010000009">
    <property type="protein sequence ID" value="KAJ1150606.1"/>
    <property type="molecule type" value="Genomic_DNA"/>
</dbReference>
<proteinExistence type="predicted"/>
<accession>A0AAV7RCR6</accession>
<sequence>MKQAMVNHRAQMGRHPKLPPEIKRRKDEVAPKQPTTVTNMTMVRKVEKTQETDPTYHQTLKTQPLPRRSGLNLQEALEKLTKPGTPGGRKEHHPNLCIKKSHQCTPDAERESGEIWRDVPENEISQQGDSGRRVHQRLAQRRCMDQKVVEIWVDQNTPGMQETHHRG</sequence>
<gene>
    <name evidence="2" type="ORF">NDU88_003396</name>
</gene>
<evidence type="ECO:0000313" key="3">
    <source>
        <dbReference type="Proteomes" id="UP001066276"/>
    </source>
</evidence>
<feature type="region of interest" description="Disordered" evidence="1">
    <location>
        <begin position="1"/>
        <end position="137"/>
    </location>
</feature>
<evidence type="ECO:0000313" key="2">
    <source>
        <dbReference type="EMBL" id="KAJ1150606.1"/>
    </source>
</evidence>
<keyword evidence="3" id="KW-1185">Reference proteome</keyword>
<feature type="compositionally biased region" description="Polar residues" evidence="1">
    <location>
        <begin position="52"/>
        <end position="62"/>
    </location>
</feature>
<dbReference type="AlphaFoldDB" id="A0AAV7RCR6"/>
<organism evidence="2 3">
    <name type="scientific">Pleurodeles waltl</name>
    <name type="common">Iberian ribbed newt</name>
    <dbReference type="NCBI Taxonomy" id="8319"/>
    <lineage>
        <taxon>Eukaryota</taxon>
        <taxon>Metazoa</taxon>
        <taxon>Chordata</taxon>
        <taxon>Craniata</taxon>
        <taxon>Vertebrata</taxon>
        <taxon>Euteleostomi</taxon>
        <taxon>Amphibia</taxon>
        <taxon>Batrachia</taxon>
        <taxon>Caudata</taxon>
        <taxon>Salamandroidea</taxon>
        <taxon>Salamandridae</taxon>
        <taxon>Pleurodelinae</taxon>
        <taxon>Pleurodeles</taxon>
    </lineage>
</organism>
<feature type="compositionally biased region" description="Basic and acidic residues" evidence="1">
    <location>
        <begin position="18"/>
        <end position="30"/>
    </location>
</feature>
<evidence type="ECO:0000256" key="1">
    <source>
        <dbReference type="SAM" id="MobiDB-lite"/>
    </source>
</evidence>